<keyword evidence="1" id="KW-0472">Membrane</keyword>
<feature type="transmembrane region" description="Helical" evidence="1">
    <location>
        <begin position="18"/>
        <end position="36"/>
    </location>
</feature>
<dbReference type="EMBL" id="PYGA01000014">
    <property type="protein sequence ID" value="PSK95619.1"/>
    <property type="molecule type" value="Genomic_DNA"/>
</dbReference>
<keyword evidence="3" id="KW-1185">Reference proteome</keyword>
<evidence type="ECO:0000256" key="1">
    <source>
        <dbReference type="SAM" id="Phobius"/>
    </source>
</evidence>
<accession>A0A2P8DEK3</accession>
<evidence type="ECO:0000313" key="2">
    <source>
        <dbReference type="EMBL" id="PSK95619.1"/>
    </source>
</evidence>
<dbReference type="PANTHER" id="PTHR37305:SF1">
    <property type="entry name" value="MEMBRANE PROTEIN"/>
    <property type="match status" value="1"/>
</dbReference>
<keyword evidence="1" id="KW-0812">Transmembrane</keyword>
<gene>
    <name evidence="2" type="ORF">CLV63_11452</name>
</gene>
<feature type="transmembrane region" description="Helical" evidence="1">
    <location>
        <begin position="189"/>
        <end position="209"/>
    </location>
</feature>
<feature type="transmembrane region" description="Helical" evidence="1">
    <location>
        <begin position="125"/>
        <end position="147"/>
    </location>
</feature>
<evidence type="ECO:0000313" key="3">
    <source>
        <dbReference type="Proteomes" id="UP000240542"/>
    </source>
</evidence>
<protein>
    <submittedName>
        <fullName evidence="2">ABC-2 type transport system permease protein</fullName>
    </submittedName>
</protein>
<comment type="caution">
    <text evidence="2">The sequence shown here is derived from an EMBL/GenBank/DDBJ whole genome shotgun (WGS) entry which is preliminary data.</text>
</comment>
<name>A0A2P8DEK3_9ACTN</name>
<dbReference type="GO" id="GO:0140359">
    <property type="term" value="F:ABC-type transporter activity"/>
    <property type="evidence" value="ECO:0007669"/>
    <property type="project" value="InterPro"/>
</dbReference>
<feature type="transmembrane region" description="Helical" evidence="1">
    <location>
        <begin position="159"/>
        <end position="182"/>
    </location>
</feature>
<feature type="transmembrane region" description="Helical" evidence="1">
    <location>
        <begin position="238"/>
        <end position="260"/>
    </location>
</feature>
<dbReference type="Proteomes" id="UP000240542">
    <property type="component" value="Unassembled WGS sequence"/>
</dbReference>
<organism evidence="2 3">
    <name type="scientific">Murinocardiopsis flavida</name>
    <dbReference type="NCBI Taxonomy" id="645275"/>
    <lineage>
        <taxon>Bacteria</taxon>
        <taxon>Bacillati</taxon>
        <taxon>Actinomycetota</taxon>
        <taxon>Actinomycetes</taxon>
        <taxon>Streptosporangiales</taxon>
        <taxon>Nocardiopsidaceae</taxon>
        <taxon>Murinocardiopsis</taxon>
    </lineage>
</organism>
<reference evidence="2 3" key="1">
    <citation type="submission" date="2018-03" db="EMBL/GenBank/DDBJ databases">
        <title>Genomic Encyclopedia of Archaeal and Bacterial Type Strains, Phase II (KMG-II): from individual species to whole genera.</title>
        <authorList>
            <person name="Goeker M."/>
        </authorList>
    </citation>
    <scope>NUCLEOTIDE SEQUENCE [LARGE SCALE GENOMIC DNA]</scope>
    <source>
        <strain evidence="2 3">DSM 45312</strain>
    </source>
</reference>
<dbReference type="PANTHER" id="PTHR37305">
    <property type="entry name" value="INTEGRAL MEMBRANE PROTEIN-RELATED"/>
    <property type="match status" value="1"/>
</dbReference>
<sequence>MLLRSVFGKFLRDHRRAVLGWLIGISAVTVMYSSFFPTMKDAGGAYEEMMDSMPAGLTEAMGWSDFSSAEGYLGATVFGILGPVLMIIAAIMFGSRAIAGDEEEGGLELLLAHPVRRTSVLMQRFAAVALIMALLGLAMFAVLAALNTPLTLDLPAGRLFAACAMLTLIALSYGSAAFAAGAITGRRSYAVMAGAVLAVVGYLGNTFALQVAELEWLRFASAFYYAQDPEPLVNGFDAGFTAVLVAVPAVLLALGAGVFARRDVAV</sequence>
<dbReference type="AlphaFoldDB" id="A0A2P8DEK3"/>
<dbReference type="GO" id="GO:0005886">
    <property type="term" value="C:plasma membrane"/>
    <property type="evidence" value="ECO:0007669"/>
    <property type="project" value="UniProtKB-SubCell"/>
</dbReference>
<dbReference type="RefSeq" id="WP_245928910.1">
    <property type="nucleotide sequence ID" value="NZ_PYGA01000014.1"/>
</dbReference>
<feature type="transmembrane region" description="Helical" evidence="1">
    <location>
        <begin position="71"/>
        <end position="93"/>
    </location>
</feature>
<proteinExistence type="predicted"/>
<dbReference type="Pfam" id="PF12679">
    <property type="entry name" value="ABC2_membrane_2"/>
    <property type="match status" value="1"/>
</dbReference>
<keyword evidence="1" id="KW-1133">Transmembrane helix</keyword>